<keyword evidence="2" id="KW-1185">Reference proteome</keyword>
<evidence type="ECO:0000313" key="2">
    <source>
        <dbReference type="Proteomes" id="UP000078541"/>
    </source>
</evidence>
<sequence>MDFSEIRAVAPRVPSTGVNSKGLTSVSSRSRIAVLPTLYENNFEAFQDRVKACVKESVNQVFNSPTMDDPHYITFNPYVKEVHDPIKQEIYESKVNKYLGISLSLR</sequence>
<protein>
    <submittedName>
        <fullName evidence="1">Protein crossbronx</fullName>
    </submittedName>
</protein>
<proteinExistence type="predicted"/>
<dbReference type="Proteomes" id="UP000078541">
    <property type="component" value="Unassembled WGS sequence"/>
</dbReference>
<reference evidence="1 2" key="1">
    <citation type="submission" date="2016-03" db="EMBL/GenBank/DDBJ databases">
        <title>Trachymyrmex septentrionalis WGS genome.</title>
        <authorList>
            <person name="Nygaard S."/>
            <person name="Hu H."/>
            <person name="Boomsma J."/>
            <person name="Zhang G."/>
        </authorList>
    </citation>
    <scope>NUCLEOTIDE SEQUENCE [LARGE SCALE GENOMIC DNA]</scope>
    <source>
        <strain evidence="1">Tsep2-gDNA-1</strain>
        <tissue evidence="1">Whole body</tissue>
    </source>
</reference>
<evidence type="ECO:0000313" key="1">
    <source>
        <dbReference type="EMBL" id="KYN39732.1"/>
    </source>
</evidence>
<name>A0A151JXA6_9HYME</name>
<dbReference type="STRING" id="34720.A0A151JXA6"/>
<accession>A0A151JXA6</accession>
<dbReference type="AlphaFoldDB" id="A0A151JXA6"/>
<dbReference type="EMBL" id="KQ981578">
    <property type="protein sequence ID" value="KYN39732.1"/>
    <property type="molecule type" value="Genomic_DNA"/>
</dbReference>
<gene>
    <name evidence="1" type="ORF">ALC56_05840</name>
</gene>
<organism evidence="1 2">
    <name type="scientific">Trachymyrmex septentrionalis</name>
    <dbReference type="NCBI Taxonomy" id="34720"/>
    <lineage>
        <taxon>Eukaryota</taxon>
        <taxon>Metazoa</taxon>
        <taxon>Ecdysozoa</taxon>
        <taxon>Arthropoda</taxon>
        <taxon>Hexapoda</taxon>
        <taxon>Insecta</taxon>
        <taxon>Pterygota</taxon>
        <taxon>Neoptera</taxon>
        <taxon>Endopterygota</taxon>
        <taxon>Hymenoptera</taxon>
        <taxon>Apocrita</taxon>
        <taxon>Aculeata</taxon>
        <taxon>Formicoidea</taxon>
        <taxon>Formicidae</taxon>
        <taxon>Myrmicinae</taxon>
        <taxon>Trachymyrmex</taxon>
    </lineage>
</organism>